<feature type="transmembrane region" description="Helical" evidence="6">
    <location>
        <begin position="12"/>
        <end position="34"/>
    </location>
</feature>
<dbReference type="SUPFAM" id="SSF81321">
    <property type="entry name" value="Family A G protein-coupled receptor-like"/>
    <property type="match status" value="1"/>
</dbReference>
<keyword evidence="5 6" id="KW-0472">Membrane</keyword>
<evidence type="ECO:0000256" key="4">
    <source>
        <dbReference type="ARBA" id="ARBA00022989"/>
    </source>
</evidence>
<evidence type="ECO:0000256" key="3">
    <source>
        <dbReference type="ARBA" id="ARBA00022692"/>
    </source>
</evidence>
<keyword evidence="4 6" id="KW-1133">Transmembrane helix</keyword>
<feature type="transmembrane region" description="Helical" evidence="6">
    <location>
        <begin position="193"/>
        <end position="212"/>
    </location>
</feature>
<dbReference type="Gene3D" id="1.20.1070.10">
    <property type="entry name" value="Rhodopsin 7-helix transmembrane proteins"/>
    <property type="match status" value="1"/>
</dbReference>
<dbReference type="Pfam" id="PF10317">
    <property type="entry name" value="7TM_GPCR_Srd"/>
    <property type="match status" value="1"/>
</dbReference>
<accession>A0A6V7WJB3</accession>
<reference evidence="7 8" key="1">
    <citation type="submission" date="2020-08" db="EMBL/GenBank/DDBJ databases">
        <authorList>
            <person name="Koutsovoulos G."/>
            <person name="Danchin GJ E."/>
        </authorList>
    </citation>
    <scope>NUCLEOTIDE SEQUENCE [LARGE SCALE GENOMIC DNA]</scope>
</reference>
<evidence type="ECO:0000313" key="7">
    <source>
        <dbReference type="EMBL" id="CAD2187025.1"/>
    </source>
</evidence>
<evidence type="ECO:0000256" key="6">
    <source>
        <dbReference type="SAM" id="Phobius"/>
    </source>
</evidence>
<dbReference type="InterPro" id="IPR050920">
    <property type="entry name" value="Nematode_rcpt-like_delta"/>
</dbReference>
<dbReference type="EMBL" id="CAJEWN010000618">
    <property type="protein sequence ID" value="CAD2187025.1"/>
    <property type="molecule type" value="Genomic_DNA"/>
</dbReference>
<dbReference type="InterPro" id="IPR019421">
    <property type="entry name" value="7TM_GPCR_serpentine_rcpt_Srd"/>
</dbReference>
<protein>
    <submittedName>
        <fullName evidence="7">Uncharacterized protein</fullName>
    </submittedName>
</protein>
<sequence length="245" mass="28693">MSLDILDILFKLDYFVCLLIGFPLNIILIILIIFKTPKEMKTHSRILIQNCVLDILMLINQMLVQPFYTLDTEGNAIMIIPNGILLSLMNEDFTPIIYNMIGTFWLYIGNLNLHGLSVQFIYRYLVLNRNMKINFRRYLFMLSIALFVNLFYNMDLFFFFIPYSFGGIKYFENLNKTLPFIQYKVETMNALSVLPMLLTELTAYLIIIVCGLKMVRYVNLNTNLDGNLKRLNKLLTKVLIILVSF</sequence>
<evidence type="ECO:0000256" key="2">
    <source>
        <dbReference type="ARBA" id="ARBA00009166"/>
    </source>
</evidence>
<organism evidence="7 8">
    <name type="scientific">Meloidogyne enterolobii</name>
    <name type="common">Root-knot nematode worm</name>
    <name type="synonym">Meloidogyne mayaguensis</name>
    <dbReference type="NCBI Taxonomy" id="390850"/>
    <lineage>
        <taxon>Eukaryota</taxon>
        <taxon>Metazoa</taxon>
        <taxon>Ecdysozoa</taxon>
        <taxon>Nematoda</taxon>
        <taxon>Chromadorea</taxon>
        <taxon>Rhabditida</taxon>
        <taxon>Tylenchina</taxon>
        <taxon>Tylenchomorpha</taxon>
        <taxon>Tylenchoidea</taxon>
        <taxon>Meloidogynidae</taxon>
        <taxon>Meloidogyninae</taxon>
        <taxon>Meloidogyne</taxon>
    </lineage>
</organism>
<evidence type="ECO:0000256" key="5">
    <source>
        <dbReference type="ARBA" id="ARBA00023136"/>
    </source>
</evidence>
<evidence type="ECO:0000256" key="1">
    <source>
        <dbReference type="ARBA" id="ARBA00004141"/>
    </source>
</evidence>
<evidence type="ECO:0000313" key="8">
    <source>
        <dbReference type="Proteomes" id="UP000580250"/>
    </source>
</evidence>
<dbReference type="AlphaFoldDB" id="A0A6V7WJB3"/>
<dbReference type="PANTHER" id="PTHR22945:SF40">
    <property type="entry name" value="SERPENTINE RECEPTOR, CLASS D (DELTA)-RELATED"/>
    <property type="match status" value="1"/>
</dbReference>
<dbReference type="Proteomes" id="UP000580250">
    <property type="component" value="Unassembled WGS sequence"/>
</dbReference>
<comment type="subcellular location">
    <subcellularLocation>
        <location evidence="1">Membrane</location>
        <topology evidence="1">Multi-pass membrane protein</topology>
    </subcellularLocation>
</comment>
<proteinExistence type="inferred from homology"/>
<gene>
    <name evidence="7" type="ORF">MENT_LOCUS39579</name>
</gene>
<dbReference type="GO" id="GO:0016020">
    <property type="term" value="C:membrane"/>
    <property type="evidence" value="ECO:0007669"/>
    <property type="project" value="UniProtKB-SubCell"/>
</dbReference>
<feature type="transmembrane region" description="Helical" evidence="6">
    <location>
        <begin position="104"/>
        <end position="126"/>
    </location>
</feature>
<name>A0A6V7WJB3_MELEN</name>
<feature type="transmembrane region" description="Helical" evidence="6">
    <location>
        <begin position="46"/>
        <end position="64"/>
    </location>
</feature>
<dbReference type="PANTHER" id="PTHR22945">
    <property type="entry name" value="SERPENTINE RECEPTOR, CLASS D DELTA"/>
    <property type="match status" value="1"/>
</dbReference>
<feature type="transmembrane region" description="Helical" evidence="6">
    <location>
        <begin position="138"/>
        <end position="161"/>
    </location>
</feature>
<keyword evidence="3 6" id="KW-0812">Transmembrane</keyword>
<comment type="caution">
    <text evidence="7">The sequence shown here is derived from an EMBL/GenBank/DDBJ whole genome shotgun (WGS) entry which is preliminary data.</text>
</comment>
<comment type="similarity">
    <text evidence="2">Belongs to the nematode receptor-like protein srd family.</text>
</comment>